<reference evidence="2" key="1">
    <citation type="journal article" date="2013" name="Genome Announc.">
        <title>Draft genome sequence of the ascomycete Phaeoacremonium aleophilum strain UCR-PA7, a causal agent of the esca disease complex in grapevines.</title>
        <authorList>
            <person name="Blanco-Ulate B."/>
            <person name="Rolshausen P."/>
            <person name="Cantu D."/>
        </authorList>
    </citation>
    <scope>NUCLEOTIDE SEQUENCE [LARGE SCALE GENOMIC DNA]</scope>
    <source>
        <strain evidence="2">UCR-PA7</strain>
    </source>
</reference>
<evidence type="ECO:0000313" key="1">
    <source>
        <dbReference type="EMBL" id="EON97024.1"/>
    </source>
</evidence>
<dbReference type="OrthoDB" id="6079484at2759"/>
<gene>
    <name evidence="1" type="ORF">UCRPA7_7466</name>
</gene>
<dbReference type="Proteomes" id="UP000014074">
    <property type="component" value="Unassembled WGS sequence"/>
</dbReference>
<dbReference type="HOGENOM" id="CLU_1497251_0_0_1"/>
<dbReference type="InterPro" id="IPR021109">
    <property type="entry name" value="Peptidase_aspartic_dom_sf"/>
</dbReference>
<dbReference type="KEGG" id="tmn:UCRPA7_7466"/>
<dbReference type="eggNOG" id="ENOG502SS9D">
    <property type="taxonomic scope" value="Eukaryota"/>
</dbReference>
<keyword evidence="2" id="KW-1185">Reference proteome</keyword>
<dbReference type="CDD" id="cd00303">
    <property type="entry name" value="retropepsin_like"/>
    <property type="match status" value="1"/>
</dbReference>
<accession>R8BCI9</accession>
<dbReference type="Gene3D" id="2.40.70.10">
    <property type="entry name" value="Acid Proteases"/>
    <property type="match status" value="1"/>
</dbReference>
<dbReference type="RefSeq" id="XP_007918184.1">
    <property type="nucleotide sequence ID" value="XM_007919993.1"/>
</dbReference>
<dbReference type="AlphaFoldDB" id="R8BCI9"/>
<sequence length="180" mass="20348">MTLYANRLKKKFSKLISLKLLGGHQDLLSGYLNGVGCSVVPDTGSDIMAMSSAYARKLGLKIRKGRSHRCRVQFVDGSLGFTSGVVRNVRWKFRQEDAPIKCDFHIMDDLPVNAIVSNAFLNEFDVFSKYEDLIIEQEPEEDEAGIYGISLIEKYRNEIRSLEGQYVEDSEYKLAGDLLL</sequence>
<proteinExistence type="predicted"/>
<organism evidence="1 2">
    <name type="scientific">Phaeoacremonium minimum (strain UCR-PA7)</name>
    <name type="common">Esca disease fungus</name>
    <name type="synonym">Togninia minima</name>
    <dbReference type="NCBI Taxonomy" id="1286976"/>
    <lineage>
        <taxon>Eukaryota</taxon>
        <taxon>Fungi</taxon>
        <taxon>Dikarya</taxon>
        <taxon>Ascomycota</taxon>
        <taxon>Pezizomycotina</taxon>
        <taxon>Sordariomycetes</taxon>
        <taxon>Sordariomycetidae</taxon>
        <taxon>Togniniales</taxon>
        <taxon>Togniniaceae</taxon>
        <taxon>Phaeoacremonium</taxon>
    </lineage>
</organism>
<dbReference type="EMBL" id="KB933301">
    <property type="protein sequence ID" value="EON97024.1"/>
    <property type="molecule type" value="Genomic_DNA"/>
</dbReference>
<name>R8BCI9_PHAM7</name>
<dbReference type="GeneID" id="19328228"/>
<evidence type="ECO:0000313" key="2">
    <source>
        <dbReference type="Proteomes" id="UP000014074"/>
    </source>
</evidence>
<protein>
    <submittedName>
        <fullName evidence="1">Uncharacterized protein</fullName>
    </submittedName>
</protein>